<name>A0A2K8MT13_9SPHN</name>
<evidence type="ECO:0000259" key="2">
    <source>
        <dbReference type="PROSITE" id="PS50042"/>
    </source>
</evidence>
<feature type="region of interest" description="Disordered" evidence="1">
    <location>
        <begin position="109"/>
        <end position="128"/>
    </location>
</feature>
<organism evidence="3 4">
    <name type="scientific">Sphingomonas psychrotolerans</name>
    <dbReference type="NCBI Taxonomy" id="1327635"/>
    <lineage>
        <taxon>Bacteria</taxon>
        <taxon>Pseudomonadati</taxon>
        <taxon>Pseudomonadota</taxon>
        <taxon>Alphaproteobacteria</taxon>
        <taxon>Sphingomonadales</taxon>
        <taxon>Sphingomonadaceae</taxon>
        <taxon>Sphingomonas</taxon>
    </lineage>
</organism>
<dbReference type="InterPro" id="IPR011051">
    <property type="entry name" value="RmlC_Cupin_sf"/>
</dbReference>
<dbReference type="InterPro" id="IPR052044">
    <property type="entry name" value="PKS_Associated_Protein"/>
</dbReference>
<dbReference type="Pfam" id="PF07883">
    <property type="entry name" value="Cupin_2"/>
    <property type="match status" value="1"/>
</dbReference>
<dbReference type="SUPFAM" id="SSF51182">
    <property type="entry name" value="RmlC-like cupins"/>
    <property type="match status" value="1"/>
</dbReference>
<dbReference type="PANTHER" id="PTHR36114:SF1">
    <property type="entry name" value="16.7 KDA PROTEIN IN WHIE LOCUS"/>
    <property type="match status" value="1"/>
</dbReference>
<dbReference type="PROSITE" id="PS50042">
    <property type="entry name" value="CNMP_BINDING_3"/>
    <property type="match status" value="1"/>
</dbReference>
<dbReference type="KEGG" id="sphc:CVN68_15645"/>
<evidence type="ECO:0000256" key="1">
    <source>
        <dbReference type="SAM" id="MobiDB-lite"/>
    </source>
</evidence>
<dbReference type="InterPro" id="IPR013096">
    <property type="entry name" value="Cupin_2"/>
</dbReference>
<dbReference type="PANTHER" id="PTHR36114">
    <property type="entry name" value="16.7 KDA PROTEIN IN WHIE LOCUS"/>
    <property type="match status" value="1"/>
</dbReference>
<evidence type="ECO:0000313" key="4">
    <source>
        <dbReference type="Proteomes" id="UP000229081"/>
    </source>
</evidence>
<dbReference type="Gene3D" id="2.60.120.10">
    <property type="entry name" value="Jelly Rolls"/>
    <property type="match status" value="1"/>
</dbReference>
<dbReference type="InterPro" id="IPR000595">
    <property type="entry name" value="cNMP-bd_dom"/>
</dbReference>
<proteinExistence type="predicted"/>
<keyword evidence="3" id="KW-0413">Isomerase</keyword>
<protein>
    <submittedName>
        <fullName evidence="3">Mannose-6-phosphate isomerase</fullName>
    </submittedName>
</protein>
<evidence type="ECO:0000313" key="3">
    <source>
        <dbReference type="EMBL" id="ATY34661.1"/>
    </source>
</evidence>
<reference evidence="3 4" key="1">
    <citation type="submission" date="2017-11" db="EMBL/GenBank/DDBJ databases">
        <title>Complete genome sequence of Sphingomonas sp. Strain Cra20, a psychrotolerant potential plant growth promoting rhizobacteria.</title>
        <authorList>
            <person name="Luo Y."/>
        </authorList>
    </citation>
    <scope>NUCLEOTIDE SEQUENCE [LARGE SCALE GENOMIC DNA]</scope>
    <source>
        <strain evidence="3 4">Cra20</strain>
    </source>
</reference>
<gene>
    <name evidence="3" type="ORF">CVN68_15645</name>
</gene>
<accession>A0A2K8MT13</accession>
<dbReference type="CDD" id="cd02226">
    <property type="entry name" value="cupin_YdbB-like"/>
    <property type="match status" value="1"/>
</dbReference>
<dbReference type="RefSeq" id="WP_100284448.1">
    <property type="nucleotide sequence ID" value="NZ_CP024923.1"/>
</dbReference>
<dbReference type="GO" id="GO:0016853">
    <property type="term" value="F:isomerase activity"/>
    <property type="evidence" value="ECO:0007669"/>
    <property type="project" value="UniProtKB-KW"/>
</dbReference>
<dbReference type="OrthoDB" id="9794183at2"/>
<dbReference type="InterPro" id="IPR014710">
    <property type="entry name" value="RmlC-like_jellyroll"/>
</dbReference>
<sequence length="128" mass="14299">MSEPVNLAEKFATFTEHWAPRLVATYNGNDVRIVKVAGEFVWHAHADTDDFFLVLEGELDIELRDRTVTLGPGELFVVPRGVEHRPVARRGVEHRPVARRGEVRMINIEPGGTHNLGEGSPQRPVVEG</sequence>
<feature type="domain" description="Cyclic nucleotide-binding" evidence="2">
    <location>
        <begin position="37"/>
        <end position="76"/>
    </location>
</feature>
<dbReference type="AlphaFoldDB" id="A0A2K8MT13"/>
<dbReference type="Proteomes" id="UP000229081">
    <property type="component" value="Chromosome"/>
</dbReference>
<dbReference type="EMBL" id="CP024923">
    <property type="protein sequence ID" value="ATY34661.1"/>
    <property type="molecule type" value="Genomic_DNA"/>
</dbReference>
<keyword evidence="4" id="KW-1185">Reference proteome</keyword>